<gene>
    <name evidence="3" type="ORF">OB914_11085</name>
    <name evidence="2" type="ORF">OB916_10400</name>
</gene>
<evidence type="ECO:0000313" key="3">
    <source>
        <dbReference type="EMBL" id="MCU4727510.1"/>
    </source>
</evidence>
<evidence type="ECO:0000256" key="1">
    <source>
        <dbReference type="SAM" id="MobiDB-lite"/>
    </source>
</evidence>
<dbReference type="SUPFAM" id="SSF46785">
    <property type="entry name" value="Winged helix' DNA-binding domain"/>
    <property type="match status" value="1"/>
</dbReference>
<dbReference type="Pfam" id="PF20024">
    <property type="entry name" value="DUF6432"/>
    <property type="match status" value="1"/>
</dbReference>
<dbReference type="RefSeq" id="WP_315909227.1">
    <property type="nucleotide sequence ID" value="NZ_JAOPKC010000011.1"/>
</dbReference>
<dbReference type="AlphaFoldDB" id="A0AAE3IBH3"/>
<proteinExistence type="predicted"/>
<dbReference type="Proteomes" id="UP001209746">
    <property type="component" value="Unassembled WGS sequence"/>
</dbReference>
<dbReference type="EMBL" id="JAOPKC010000011">
    <property type="protein sequence ID" value="MCU4718471.1"/>
    <property type="molecule type" value="Genomic_DNA"/>
</dbReference>
<dbReference type="Proteomes" id="UP001208186">
    <property type="component" value="Unassembled WGS sequence"/>
</dbReference>
<reference evidence="3" key="1">
    <citation type="submission" date="2023-02" db="EMBL/GenBank/DDBJ databases">
        <title>Enrichment on poylsaccharides allowed isolation of novel metabolic and taxonomic groups of Haloarchaea.</title>
        <authorList>
            <person name="Sorokin D.Y."/>
            <person name="Elcheninov A.G."/>
            <person name="Khizhniak T.V."/>
            <person name="Kolganova T.V."/>
            <person name="Kublanov I.V."/>
        </authorList>
    </citation>
    <scope>NUCLEOTIDE SEQUENCE</scope>
    <source>
        <strain evidence="2 4">HArc-curdl5-1</strain>
        <strain evidence="3">HArc-curdl7</strain>
    </source>
</reference>
<accession>A0AAE3IBH3</accession>
<keyword evidence="4" id="KW-1185">Reference proteome</keyword>
<evidence type="ECO:0000313" key="4">
    <source>
        <dbReference type="Proteomes" id="UP001208186"/>
    </source>
</evidence>
<dbReference type="InterPro" id="IPR045490">
    <property type="entry name" value="DUF6432"/>
</dbReference>
<organism evidence="3 5">
    <name type="scientific">Halapricum hydrolyticum</name>
    <dbReference type="NCBI Taxonomy" id="2979991"/>
    <lineage>
        <taxon>Archaea</taxon>
        <taxon>Methanobacteriati</taxon>
        <taxon>Methanobacteriota</taxon>
        <taxon>Stenosarchaea group</taxon>
        <taxon>Halobacteria</taxon>
        <taxon>Halobacteriales</taxon>
        <taxon>Haloarculaceae</taxon>
        <taxon>Halapricum</taxon>
    </lineage>
</organism>
<dbReference type="EMBL" id="JAOPKD010000010">
    <property type="protein sequence ID" value="MCU4727510.1"/>
    <property type="molecule type" value="Genomic_DNA"/>
</dbReference>
<evidence type="ECO:0000313" key="5">
    <source>
        <dbReference type="Proteomes" id="UP001209746"/>
    </source>
</evidence>
<comment type="caution">
    <text evidence="3">The sequence shown here is derived from an EMBL/GenBank/DDBJ whole genome shotgun (WGS) entry which is preliminary data.</text>
</comment>
<sequence>MQAKPEYRDRDDDEVVVLDALADRAEEGMTIFELRSHVDLDINDLEEALAQLKADGLISADDEDERTVIVPDENVIGPEQQDEKSRLSRLRDRLPF</sequence>
<dbReference type="InterPro" id="IPR036390">
    <property type="entry name" value="WH_DNA-bd_sf"/>
</dbReference>
<feature type="compositionally biased region" description="Basic and acidic residues" evidence="1">
    <location>
        <begin position="81"/>
        <end position="96"/>
    </location>
</feature>
<evidence type="ECO:0000313" key="2">
    <source>
        <dbReference type="EMBL" id="MCU4718471.1"/>
    </source>
</evidence>
<feature type="region of interest" description="Disordered" evidence="1">
    <location>
        <begin position="74"/>
        <end position="96"/>
    </location>
</feature>
<protein>
    <submittedName>
        <fullName evidence="3">DUF6432 family protein</fullName>
    </submittedName>
</protein>
<name>A0AAE3IBH3_9EURY</name>